<dbReference type="AlphaFoldDB" id="A0A542SQ20"/>
<dbReference type="EMBL" id="VFNV01000001">
    <property type="protein sequence ID" value="TQK76694.1"/>
    <property type="molecule type" value="Genomic_DNA"/>
</dbReference>
<gene>
    <name evidence="3" type="ORF">FB389_1384</name>
</gene>
<feature type="signal peptide" evidence="2">
    <location>
        <begin position="1"/>
        <end position="36"/>
    </location>
</feature>
<sequence length="684" mass="70998">MVLSAQRSHRPLTYLATIVGILVAAAALLCAPPAHADASSGDEFPVTINSVTPAVATPGSDITVSARIDNPTGKKFTGTAMLSLSRIILQTAAQVTEWQQAKPLDAIGSSLRTQAVTIPARGSVVATFSLPATDLWLLQSGDGLGPRGIAVSVSGATKKVTGRLGVARSFFIWQPLADDETPSVNLSVAVPIVSSRADLIAATHPQGRLDRIVAASGSDPLVSWLVDPGTVVTAAGELSTDAVLAASAPADAQSKIWASRIEEAASDHDTYALPLFDADLSTLRTTSSTPRASTSLTDAVADVSGSWNTGIALPWQAAPTSSVISDAAAAGLDTVIARDGFDLAGNPTYTPGSVTQVSHERGTSRVLVSDSSLTDLFAATDPEQSPAQSAQQFLAQLVVLARQNPGHDRAFLVTTPRDWDPAIEHVRAIIQAVDEAAFVTATSLSDIDSFAAESVERNLPKRSSDDAPVQVSTEQWADTVSNVRKAKQFAQVTSNPEKITGPLGDSLLQALGYQWAGSSDSAASIIAGVDATAEAVRSSLDVVIGSDVNLVSASGLLPITVSNSLDQDVTINVQLAPDHPRLIAQAVKDVVVPANSELSVQVPVRAVGSGDVDVQVRLTAADSTVIATPADFTVRVRADWETRGTVVVGILLALTLVAGVLRTIKRGRASSRTTTGPDKEQDAL</sequence>
<keyword evidence="1" id="KW-0472">Membrane</keyword>
<keyword evidence="4" id="KW-1185">Reference proteome</keyword>
<keyword evidence="1" id="KW-0812">Transmembrane</keyword>
<comment type="caution">
    <text evidence="3">The sequence shown here is derived from an EMBL/GenBank/DDBJ whole genome shotgun (WGS) entry which is preliminary data.</text>
</comment>
<evidence type="ECO:0000256" key="1">
    <source>
        <dbReference type="SAM" id="Phobius"/>
    </source>
</evidence>
<accession>A0A542SQ20</accession>
<evidence type="ECO:0008006" key="5">
    <source>
        <dbReference type="Google" id="ProtNLM"/>
    </source>
</evidence>
<reference evidence="3 4" key="1">
    <citation type="submission" date="2019-06" db="EMBL/GenBank/DDBJ databases">
        <title>Sequencing the genomes of 1000 actinobacteria strains.</title>
        <authorList>
            <person name="Klenk H.-P."/>
        </authorList>
    </citation>
    <scope>NUCLEOTIDE SEQUENCE [LARGE SCALE GENOMIC DNA]</scope>
    <source>
        <strain evidence="3 4">DSM 10596</strain>
    </source>
</reference>
<keyword evidence="2" id="KW-0732">Signal</keyword>
<dbReference type="RefSeq" id="WP_142112141.1">
    <property type="nucleotide sequence ID" value="NZ_BAAATB010000002.1"/>
</dbReference>
<evidence type="ECO:0000313" key="4">
    <source>
        <dbReference type="Proteomes" id="UP000316181"/>
    </source>
</evidence>
<evidence type="ECO:0000313" key="3">
    <source>
        <dbReference type="EMBL" id="TQK76694.1"/>
    </source>
</evidence>
<organism evidence="3 4">
    <name type="scientific">Rarobacter incanus</name>
    <dbReference type="NCBI Taxonomy" id="153494"/>
    <lineage>
        <taxon>Bacteria</taxon>
        <taxon>Bacillati</taxon>
        <taxon>Actinomycetota</taxon>
        <taxon>Actinomycetes</taxon>
        <taxon>Micrococcales</taxon>
        <taxon>Rarobacteraceae</taxon>
        <taxon>Rarobacter</taxon>
    </lineage>
</organism>
<feature type="chain" id="PRO_5021708567" description="Glycoprotein" evidence="2">
    <location>
        <begin position="37"/>
        <end position="684"/>
    </location>
</feature>
<evidence type="ECO:0000256" key="2">
    <source>
        <dbReference type="SAM" id="SignalP"/>
    </source>
</evidence>
<dbReference type="InterPro" id="IPR046112">
    <property type="entry name" value="DUF6049"/>
</dbReference>
<dbReference type="Proteomes" id="UP000316181">
    <property type="component" value="Unassembled WGS sequence"/>
</dbReference>
<name>A0A542SQ20_9MICO</name>
<dbReference type="Pfam" id="PF19516">
    <property type="entry name" value="DUF6049"/>
    <property type="match status" value="1"/>
</dbReference>
<dbReference type="OrthoDB" id="3267347at2"/>
<keyword evidence="1" id="KW-1133">Transmembrane helix</keyword>
<proteinExistence type="predicted"/>
<feature type="transmembrane region" description="Helical" evidence="1">
    <location>
        <begin position="644"/>
        <end position="664"/>
    </location>
</feature>
<protein>
    <recommendedName>
        <fullName evidence="5">Glycoprotein</fullName>
    </recommendedName>
</protein>